<reference evidence="2 3" key="1">
    <citation type="submission" date="2024-04" db="EMBL/GenBank/DDBJ databases">
        <authorList>
            <person name="Rising A."/>
            <person name="Reimegard J."/>
            <person name="Sonavane S."/>
            <person name="Akerstrom W."/>
            <person name="Nylinder S."/>
            <person name="Hedman E."/>
            <person name="Kallberg Y."/>
        </authorList>
    </citation>
    <scope>NUCLEOTIDE SEQUENCE [LARGE SCALE GENOMIC DNA]</scope>
</reference>
<evidence type="ECO:0000313" key="3">
    <source>
        <dbReference type="Proteomes" id="UP001497382"/>
    </source>
</evidence>
<dbReference type="Proteomes" id="UP001497382">
    <property type="component" value="Unassembled WGS sequence"/>
</dbReference>
<accession>A0AAV2BAE1</accession>
<proteinExistence type="predicted"/>
<dbReference type="AlphaFoldDB" id="A0AAV2BAE1"/>
<evidence type="ECO:0000313" key="2">
    <source>
        <dbReference type="EMBL" id="CAL1293156.1"/>
    </source>
</evidence>
<organism evidence="2 3">
    <name type="scientific">Larinioides sclopetarius</name>
    <dbReference type="NCBI Taxonomy" id="280406"/>
    <lineage>
        <taxon>Eukaryota</taxon>
        <taxon>Metazoa</taxon>
        <taxon>Ecdysozoa</taxon>
        <taxon>Arthropoda</taxon>
        <taxon>Chelicerata</taxon>
        <taxon>Arachnida</taxon>
        <taxon>Araneae</taxon>
        <taxon>Araneomorphae</taxon>
        <taxon>Entelegynae</taxon>
        <taxon>Araneoidea</taxon>
        <taxon>Araneidae</taxon>
        <taxon>Larinioides</taxon>
    </lineage>
</organism>
<comment type="caution">
    <text evidence="2">The sequence shown here is derived from an EMBL/GenBank/DDBJ whole genome shotgun (WGS) entry which is preliminary data.</text>
</comment>
<dbReference type="EMBL" id="CAXIEN010000320">
    <property type="protein sequence ID" value="CAL1293156.1"/>
    <property type="molecule type" value="Genomic_DNA"/>
</dbReference>
<evidence type="ECO:0000256" key="1">
    <source>
        <dbReference type="SAM" id="MobiDB-lite"/>
    </source>
</evidence>
<protein>
    <submittedName>
        <fullName evidence="2">Uncharacterized protein</fullName>
    </submittedName>
</protein>
<feature type="region of interest" description="Disordered" evidence="1">
    <location>
        <begin position="1"/>
        <end position="66"/>
    </location>
</feature>
<feature type="compositionally biased region" description="Pro residues" evidence="1">
    <location>
        <begin position="43"/>
        <end position="60"/>
    </location>
</feature>
<sequence length="66" mass="7192">MPMETRREPTPSPTLTDEPDESTTSLTDMDSEPPLRPTNQEPLPAPQQPLLSPVPTPDPSPQLSTT</sequence>
<keyword evidence="3" id="KW-1185">Reference proteome</keyword>
<gene>
    <name evidence="2" type="ORF">LARSCL_LOCUS18046</name>
</gene>
<name>A0AAV2BAE1_9ARAC</name>